<keyword evidence="5" id="KW-1185">Reference proteome</keyword>
<dbReference type="OMA" id="CAWINNR"/>
<protein>
    <recommendedName>
        <fullName evidence="3">PSI domain-containing protein</fullName>
    </recommendedName>
</protein>
<reference evidence="4" key="1">
    <citation type="submission" date="2021-01" db="EMBL/GenBank/DDBJ databases">
        <authorList>
            <consortium name="Genoscope - CEA"/>
            <person name="William W."/>
        </authorList>
    </citation>
    <scope>NUCLEOTIDE SEQUENCE</scope>
</reference>
<organism evidence="4 5">
    <name type="scientific">Paramecium primaurelia</name>
    <dbReference type="NCBI Taxonomy" id="5886"/>
    <lineage>
        <taxon>Eukaryota</taxon>
        <taxon>Sar</taxon>
        <taxon>Alveolata</taxon>
        <taxon>Ciliophora</taxon>
        <taxon>Intramacronucleata</taxon>
        <taxon>Oligohymenophorea</taxon>
        <taxon>Peniculida</taxon>
        <taxon>Parameciidae</taxon>
        <taxon>Paramecium</taxon>
    </lineage>
</organism>
<comment type="caution">
    <text evidence="4">The sequence shown here is derived from an EMBL/GenBank/DDBJ whole genome shotgun (WGS) entry which is preliminary data.</text>
</comment>
<feature type="signal peptide" evidence="2">
    <location>
        <begin position="1"/>
        <end position="17"/>
    </location>
</feature>
<evidence type="ECO:0000313" key="5">
    <source>
        <dbReference type="Proteomes" id="UP000688137"/>
    </source>
</evidence>
<feature type="domain" description="PSI" evidence="3">
    <location>
        <begin position="664"/>
        <end position="709"/>
    </location>
</feature>
<feature type="domain" description="PSI" evidence="3">
    <location>
        <begin position="119"/>
        <end position="167"/>
    </location>
</feature>
<evidence type="ECO:0000259" key="3">
    <source>
        <dbReference type="SMART" id="SM00423"/>
    </source>
</evidence>
<name>A0A8S1L873_PARPR</name>
<feature type="domain" description="PSI" evidence="3">
    <location>
        <begin position="27"/>
        <end position="71"/>
    </location>
</feature>
<accession>A0A8S1L873</accession>
<feature type="domain" description="PSI" evidence="3">
    <location>
        <begin position="256"/>
        <end position="300"/>
    </location>
</feature>
<evidence type="ECO:0000313" key="4">
    <source>
        <dbReference type="EMBL" id="CAD8061803.1"/>
    </source>
</evidence>
<dbReference type="SMART" id="SM00639">
    <property type="entry name" value="PSA"/>
    <property type="match status" value="17"/>
</dbReference>
<dbReference type="InterPro" id="IPR002895">
    <property type="entry name" value="Paramecium_SA"/>
</dbReference>
<dbReference type="Pfam" id="PF01508">
    <property type="entry name" value="Paramecium_SA"/>
    <property type="match status" value="15"/>
</dbReference>
<feature type="chain" id="PRO_5035781184" description="PSI domain-containing protein" evidence="2">
    <location>
        <begin position="18"/>
        <end position="1337"/>
    </location>
</feature>
<evidence type="ECO:0000256" key="1">
    <source>
        <dbReference type="ARBA" id="ARBA00023180"/>
    </source>
</evidence>
<feature type="domain" description="PSI" evidence="3">
    <location>
        <begin position="191"/>
        <end position="242"/>
    </location>
</feature>
<dbReference type="InterPro" id="IPR016201">
    <property type="entry name" value="PSI"/>
</dbReference>
<evidence type="ECO:0000256" key="2">
    <source>
        <dbReference type="SAM" id="SignalP"/>
    </source>
</evidence>
<dbReference type="EMBL" id="CAJJDM010000031">
    <property type="protein sequence ID" value="CAD8061803.1"/>
    <property type="molecule type" value="Genomic_DNA"/>
</dbReference>
<gene>
    <name evidence="4" type="ORF">PPRIM_AZ9-3.1.T0320166</name>
</gene>
<feature type="domain" description="PSI" evidence="3">
    <location>
        <begin position="883"/>
        <end position="924"/>
    </location>
</feature>
<keyword evidence="2" id="KW-0732">Signal</keyword>
<dbReference type="SMART" id="SM00423">
    <property type="entry name" value="PSI"/>
    <property type="match status" value="6"/>
</dbReference>
<proteinExistence type="predicted"/>
<keyword evidence="1" id="KW-0325">Glycoprotein</keyword>
<sequence>MKISEVILMCLISLVSAGSLTKTDACVCKQILSQIDCNVQSDCQWNSVSALCETRKSTDIESYCSQSTICPIIGCAFYNKMCKPFSGCTVYIATTHADCQAISPLCTSDGEKCINVSTICDDYLVKIACEINTQQYPCFWDSQNNKCQEISTCDQYPTTYDSHEKCQTMGLIKSIKCTAKETGGCINIEDDCTKYTEKGCVINTLGNSCFWDNGTCKEKTCVNAPTTYINQAQCQQYMSTCSVNENMQGCMDSPQSCENYTKEGQCISVNGQICFWFSITCSEGQQNCTASQGCKIWSCENALSTTNTDLLCQQFKSECTVNASNNGCIKRAITCNLYTSQNQCVKTLDESQKCYWNGTSCVNMTCANAALTIYNESNCNRFMPTCTLINDKCGVRTCNTYLTESLCSIDYQNQQCVWSGSCVLRTCQNADDEYNTHNECQSWLKSCTVQKDLTGCQTQELICANYLKQEQCFMANNNTIQCLWIDNKCVQKTCSTASTLTLTDNECNTYLGGCMINNNQAGCIVRKTNCNDLLQFQCTFTSTGQLCYWNGTQCVDRLCIQAKYNTYRACQTFLSICTVSYTGTNFDGCTNKLSLCSDYQYEQNCIESLTEGKCIWNKKASPNACQVRSCSNSDQTTSDAACNNHLNTCTVNVAKTGCIERYDKCSSFTSQINCIKNKTGGECLWYNNACTDRTCDKADKTFTTHEACQQYSTKCTTNGKGCINIDVCTSYTLKSGCVIDKNNQHCAFQPSCNVLQCSDAPQSYSTDDECRKFKNECTTNGNGCVIRTTCTDAYIQEACVTDSTNNKCAWINNRCVNFGCSSAPSKYITEKECQLYKQGCTVNQSGGCILKGTCKDAKIQAACTTDKDGNECEFSAAGCRDKVCSDYNFTTHKECQQAKSTCTTDGIKCVNQQNCSQKTKSGCFYGSDGPCLWINDACYSYTSCQSLIFSDHTQCYSFSNECTTDGLSCIAIDKCANLSEQSCYQGTDGRCVYTPDSLNGQSKCKVYDGCKSAFFNTHIQCQLIDPTCTTDEVSCIDLQDCTSYTKQSTCNIDQKRNKCYYDEKEKKCVQLECKHITLTTHQECYDSLSTCTSDNTKCINMGKCETYTREYCNTSLGTDGKCLYDPNIIKCRLALCTELNDNCSQITNCVDSGIGCVIKSTCDKYQTAIACEQGGSDGLCVWYLNNGEGACKLMTSCSDGSSNKEACLKKSWNCQWTETSTQTACAQHTCSSKFKETGICQPILDFEQKNYELCALTSSQCISMEFASLTEVNCFQATAYTYTWDSVNSRCLKCGTTFTNNTNNQTNNSNNQTNQNDSSTQSPILLSFIIMIISIYI</sequence>
<dbReference type="Proteomes" id="UP000688137">
    <property type="component" value="Unassembled WGS sequence"/>
</dbReference>